<keyword evidence="4" id="KW-0732">Signal</keyword>
<evidence type="ECO:0000256" key="3">
    <source>
        <dbReference type="ARBA" id="ARBA00022525"/>
    </source>
</evidence>
<accession>A0A0M5J4W6</accession>
<dbReference type="SUPFAM" id="SSF81296">
    <property type="entry name" value="E set domains"/>
    <property type="match status" value="1"/>
</dbReference>
<keyword evidence="3" id="KW-0964">Secreted</keyword>
<sequence length="163" mass="18105">MASQQNLIKVAVLMTVLTIANASTPFRHCADSSNPLPLMVQIDNCEQLPCDVWKSMESKIIVQFVATRNAMAKLNARVQLTSLGMNIPYELEAQRSNVCANLMYGAYCPLDAGEDATYQLMLPVANNQPEVPTRLELTLYDAERADQVVACFLADMRVRKPSH</sequence>
<gene>
    <name evidence="6" type="ORF">Dbus_chr3Rg1218</name>
</gene>
<evidence type="ECO:0000256" key="4">
    <source>
        <dbReference type="SAM" id="SignalP"/>
    </source>
</evidence>
<dbReference type="SMR" id="A0A0M5J4W6"/>
<reference evidence="6 7" key="1">
    <citation type="submission" date="2015-08" db="EMBL/GenBank/DDBJ databases">
        <title>Ancestral chromatin configuration constrains chromatin evolution on differentiating sex chromosomes in Drosophila.</title>
        <authorList>
            <person name="Zhou Q."/>
            <person name="Bachtrog D."/>
        </authorList>
    </citation>
    <scope>NUCLEOTIDE SEQUENCE [LARGE SCALE GENOMIC DNA]</scope>
    <source>
        <tissue evidence="6">Whole larvae</tissue>
    </source>
</reference>
<dbReference type="Gene3D" id="2.60.40.770">
    <property type="match status" value="1"/>
</dbReference>
<dbReference type="AlphaFoldDB" id="A0A0M5J4W6"/>
<dbReference type="Proteomes" id="UP000494163">
    <property type="component" value="Chromosome 3R"/>
</dbReference>
<dbReference type="EMBL" id="CP012526">
    <property type="protein sequence ID" value="ALC46468.1"/>
    <property type="molecule type" value="Genomic_DNA"/>
</dbReference>
<dbReference type="GO" id="GO:0005576">
    <property type="term" value="C:extracellular region"/>
    <property type="evidence" value="ECO:0007669"/>
    <property type="project" value="UniProtKB-SubCell"/>
</dbReference>
<dbReference type="SMART" id="SM00737">
    <property type="entry name" value="ML"/>
    <property type="match status" value="1"/>
</dbReference>
<keyword evidence="7" id="KW-1185">Reference proteome</keyword>
<feature type="domain" description="MD-2-related lipid-recognition" evidence="5">
    <location>
        <begin position="26"/>
        <end position="156"/>
    </location>
</feature>
<dbReference type="Pfam" id="PF02221">
    <property type="entry name" value="E1_DerP2_DerF2"/>
    <property type="match status" value="1"/>
</dbReference>
<name>A0A0M5J4W6_DROBS</name>
<feature type="chain" id="PRO_5005803543" evidence="4">
    <location>
        <begin position="23"/>
        <end position="163"/>
    </location>
</feature>
<dbReference type="FunFam" id="2.60.40.770:FF:000001">
    <property type="entry name" value="NPC intracellular cholesterol transporter 2"/>
    <property type="match status" value="1"/>
</dbReference>
<evidence type="ECO:0000256" key="2">
    <source>
        <dbReference type="ARBA" id="ARBA00006370"/>
    </source>
</evidence>
<evidence type="ECO:0000313" key="7">
    <source>
        <dbReference type="Proteomes" id="UP000494163"/>
    </source>
</evidence>
<proteinExistence type="inferred from homology"/>
<dbReference type="OMA" id="MVQIDEC"/>
<evidence type="ECO:0000259" key="5">
    <source>
        <dbReference type="SMART" id="SM00737"/>
    </source>
</evidence>
<comment type="subcellular location">
    <subcellularLocation>
        <location evidence="1">Secreted</location>
    </subcellularLocation>
</comment>
<evidence type="ECO:0000256" key="1">
    <source>
        <dbReference type="ARBA" id="ARBA00004613"/>
    </source>
</evidence>
<dbReference type="InterPro" id="IPR014756">
    <property type="entry name" value="Ig_E-set"/>
</dbReference>
<feature type="signal peptide" evidence="4">
    <location>
        <begin position="1"/>
        <end position="22"/>
    </location>
</feature>
<protein>
    <submittedName>
        <fullName evidence="6">Npc2c</fullName>
    </submittedName>
</protein>
<evidence type="ECO:0000313" key="6">
    <source>
        <dbReference type="EMBL" id="ALC46468.1"/>
    </source>
</evidence>
<dbReference type="InterPro" id="IPR003172">
    <property type="entry name" value="ML_dom"/>
</dbReference>
<dbReference type="OrthoDB" id="6489092at2759"/>
<organism evidence="6 7">
    <name type="scientific">Drosophila busckii</name>
    <name type="common">Fruit fly</name>
    <dbReference type="NCBI Taxonomy" id="30019"/>
    <lineage>
        <taxon>Eukaryota</taxon>
        <taxon>Metazoa</taxon>
        <taxon>Ecdysozoa</taxon>
        <taxon>Arthropoda</taxon>
        <taxon>Hexapoda</taxon>
        <taxon>Insecta</taxon>
        <taxon>Pterygota</taxon>
        <taxon>Neoptera</taxon>
        <taxon>Endopterygota</taxon>
        <taxon>Diptera</taxon>
        <taxon>Brachycera</taxon>
        <taxon>Muscomorpha</taxon>
        <taxon>Ephydroidea</taxon>
        <taxon>Drosophilidae</taxon>
        <taxon>Drosophila</taxon>
    </lineage>
</organism>
<dbReference type="STRING" id="30019.A0A0M5J4W6"/>
<comment type="similarity">
    <text evidence="2">Belongs to the NPC2 family.</text>
</comment>